<evidence type="ECO:0000313" key="6">
    <source>
        <dbReference type="EMBL" id="APU13200.1"/>
    </source>
</evidence>
<evidence type="ECO:0000259" key="4">
    <source>
        <dbReference type="PROSITE" id="PS51077"/>
    </source>
</evidence>
<dbReference type="InterPro" id="IPR036388">
    <property type="entry name" value="WH-like_DNA-bd_sf"/>
</dbReference>
<evidence type="ECO:0000256" key="3">
    <source>
        <dbReference type="ARBA" id="ARBA00023163"/>
    </source>
</evidence>
<reference evidence="7" key="1">
    <citation type="submission" date="2016-06" db="EMBL/GenBank/DDBJ databases">
        <title>Complete genome sequence of Actinoalloteichus fjordicus DSM 46855 (=ADI127-17), type strain of the new species Actinoalloteichus fjordicus.</title>
        <authorList>
            <person name="Ruckert C."/>
            <person name="Nouioui I."/>
            <person name="Willmese J."/>
            <person name="van Wezel G."/>
            <person name="Klenk H.-P."/>
            <person name="Kalinowski J."/>
            <person name="Zotchev S.B."/>
        </authorList>
    </citation>
    <scope>NUCLEOTIDE SEQUENCE [LARGE SCALE GENOMIC DNA]</scope>
    <source>
        <strain evidence="7">ADI127-7</strain>
    </source>
</reference>
<dbReference type="PANTHER" id="PTHR30136">
    <property type="entry name" value="HELIX-TURN-HELIX TRANSCRIPTIONAL REGULATOR, ICLR FAMILY"/>
    <property type="match status" value="1"/>
</dbReference>
<dbReference type="InterPro" id="IPR036390">
    <property type="entry name" value="WH_DNA-bd_sf"/>
</dbReference>
<dbReference type="Pfam" id="PF09339">
    <property type="entry name" value="HTH_IclR"/>
    <property type="match status" value="1"/>
</dbReference>
<keyword evidence="1" id="KW-0805">Transcription regulation</keyword>
<dbReference type="InterPro" id="IPR050707">
    <property type="entry name" value="HTH_MetabolicPath_Reg"/>
</dbReference>
<keyword evidence="2" id="KW-0238">DNA-binding</keyword>
<dbReference type="GO" id="GO:0003700">
    <property type="term" value="F:DNA-binding transcription factor activity"/>
    <property type="evidence" value="ECO:0007669"/>
    <property type="project" value="TreeGrafter"/>
</dbReference>
<dbReference type="GO" id="GO:0045892">
    <property type="term" value="P:negative regulation of DNA-templated transcription"/>
    <property type="evidence" value="ECO:0007669"/>
    <property type="project" value="TreeGrafter"/>
</dbReference>
<proteinExistence type="predicted"/>
<dbReference type="SUPFAM" id="SSF46785">
    <property type="entry name" value="Winged helix' DNA-binding domain"/>
    <property type="match status" value="1"/>
</dbReference>
<dbReference type="PROSITE" id="PS51077">
    <property type="entry name" value="HTH_ICLR"/>
    <property type="match status" value="1"/>
</dbReference>
<keyword evidence="7" id="KW-1185">Reference proteome</keyword>
<dbReference type="KEGG" id="acad:UA74_05620"/>
<dbReference type="InterPro" id="IPR014757">
    <property type="entry name" value="Tscrpt_reg_IclR_C"/>
</dbReference>
<feature type="domain" description="HTH iclR-type" evidence="4">
    <location>
        <begin position="16"/>
        <end position="77"/>
    </location>
</feature>
<evidence type="ECO:0000259" key="5">
    <source>
        <dbReference type="PROSITE" id="PS51078"/>
    </source>
</evidence>
<dbReference type="Gene3D" id="3.30.450.40">
    <property type="match status" value="1"/>
</dbReference>
<dbReference type="SUPFAM" id="SSF55781">
    <property type="entry name" value="GAF domain-like"/>
    <property type="match status" value="1"/>
</dbReference>
<evidence type="ECO:0000313" key="7">
    <source>
        <dbReference type="Proteomes" id="UP000185511"/>
    </source>
</evidence>
<dbReference type="SMART" id="SM00346">
    <property type="entry name" value="HTH_ICLR"/>
    <property type="match status" value="1"/>
</dbReference>
<dbReference type="Proteomes" id="UP000185511">
    <property type="component" value="Chromosome"/>
</dbReference>
<dbReference type="EMBL" id="CP016076">
    <property type="protein sequence ID" value="APU13200.1"/>
    <property type="molecule type" value="Genomic_DNA"/>
</dbReference>
<evidence type="ECO:0000256" key="1">
    <source>
        <dbReference type="ARBA" id="ARBA00023015"/>
    </source>
</evidence>
<dbReference type="PROSITE" id="PS51078">
    <property type="entry name" value="ICLR_ED"/>
    <property type="match status" value="1"/>
</dbReference>
<organism evidence="6 7">
    <name type="scientific">Actinoalloteichus fjordicus</name>
    <dbReference type="NCBI Taxonomy" id="1612552"/>
    <lineage>
        <taxon>Bacteria</taxon>
        <taxon>Bacillati</taxon>
        <taxon>Actinomycetota</taxon>
        <taxon>Actinomycetes</taxon>
        <taxon>Pseudonocardiales</taxon>
        <taxon>Pseudonocardiaceae</taxon>
        <taxon>Actinoalloteichus</taxon>
    </lineage>
</organism>
<dbReference type="Gene3D" id="1.10.10.10">
    <property type="entry name" value="Winged helix-like DNA-binding domain superfamily/Winged helix DNA-binding domain"/>
    <property type="match status" value="1"/>
</dbReference>
<accession>A0AAC9LA81</accession>
<keyword evidence="3" id="KW-0804">Transcription</keyword>
<dbReference type="InterPro" id="IPR029016">
    <property type="entry name" value="GAF-like_dom_sf"/>
</dbReference>
<dbReference type="AlphaFoldDB" id="A0AAC9LA81"/>
<dbReference type="RefSeq" id="WP_075739354.1">
    <property type="nucleotide sequence ID" value="NZ_CP016076.1"/>
</dbReference>
<dbReference type="InterPro" id="IPR005471">
    <property type="entry name" value="Tscrpt_reg_IclR_N"/>
</dbReference>
<name>A0AAC9LA81_9PSEU</name>
<feature type="domain" description="IclR-ED" evidence="5">
    <location>
        <begin position="78"/>
        <end position="264"/>
    </location>
</feature>
<dbReference type="PANTHER" id="PTHR30136:SF39">
    <property type="entry name" value="TRANSCRIPTIONAL REGULATORY PROTEIN"/>
    <property type="match status" value="1"/>
</dbReference>
<evidence type="ECO:0000256" key="2">
    <source>
        <dbReference type="ARBA" id="ARBA00023125"/>
    </source>
</evidence>
<dbReference type="GO" id="GO:0003677">
    <property type="term" value="F:DNA binding"/>
    <property type="evidence" value="ECO:0007669"/>
    <property type="project" value="UniProtKB-KW"/>
</dbReference>
<protein>
    <submittedName>
        <fullName evidence="6">Transcriptional regulator, IclR family</fullName>
    </submittedName>
</protein>
<gene>
    <name evidence="6" type="ORF">UA74_05620</name>
</gene>
<dbReference type="Pfam" id="PF01614">
    <property type="entry name" value="IclR_C"/>
    <property type="match status" value="1"/>
</dbReference>
<sequence>MRSGGADAPEGDGGGIRAVSRAFRVLGAFSVDRMSLGVAEIVRETGLPRTTVLRLVETLQAEGMLEFGADGQVRVGTRMIGLAAFADAAWTLPAASLVRMRELAAATGETVSLYVRRGLHRVVVGQAPSPNMLRHVVQTGDELPMWGGSAALVLFGLEPPAERDELIERTARSPESQSDADTIRRGVESALANGWSISHGRREPGNTGLAVPIPADPAAGADAPARRAVLALGGPTIRFTEDKIPGFVAAVRACAEDIARTGLPPALH</sequence>